<dbReference type="Proteomes" id="UP000075613">
    <property type="component" value="Unassembled WGS sequence"/>
</dbReference>
<feature type="chain" id="PRO_5007551137" evidence="2">
    <location>
        <begin position="30"/>
        <end position="151"/>
    </location>
</feature>
<protein>
    <submittedName>
        <fullName evidence="3">Uncharacterized protein</fullName>
    </submittedName>
</protein>
<name>A0A149PDJ7_9BURK</name>
<dbReference type="RefSeq" id="WP_062134876.1">
    <property type="nucleotide sequence ID" value="NZ_LRBG01000038.1"/>
</dbReference>
<reference evidence="3 4" key="1">
    <citation type="journal article" date="2015" name="Int. J. Syst. Evol. Microbiol.">
        <title>Burkholderia monticola sp. nov., isolated from mountain soil.</title>
        <authorList>
            <person name="Baek I."/>
            <person name="Seo B."/>
            <person name="Lee I."/>
            <person name="Yi H."/>
            <person name="Chun J."/>
        </authorList>
    </citation>
    <scope>NUCLEOTIDE SEQUENCE [LARGE SCALE GENOMIC DNA]</scope>
    <source>
        <strain evidence="3 4">JC2948</strain>
    </source>
</reference>
<organism evidence="3 4">
    <name type="scientific">Paraburkholderia monticola</name>
    <dbReference type="NCBI Taxonomy" id="1399968"/>
    <lineage>
        <taxon>Bacteria</taxon>
        <taxon>Pseudomonadati</taxon>
        <taxon>Pseudomonadota</taxon>
        <taxon>Betaproteobacteria</taxon>
        <taxon>Burkholderiales</taxon>
        <taxon>Burkholderiaceae</taxon>
        <taxon>Paraburkholderia</taxon>
    </lineage>
</organism>
<evidence type="ECO:0000313" key="4">
    <source>
        <dbReference type="Proteomes" id="UP000075613"/>
    </source>
</evidence>
<gene>
    <name evidence="3" type="ORF">CI15_28730</name>
</gene>
<evidence type="ECO:0000256" key="2">
    <source>
        <dbReference type="SAM" id="SignalP"/>
    </source>
</evidence>
<evidence type="ECO:0000313" key="3">
    <source>
        <dbReference type="EMBL" id="KXU83100.1"/>
    </source>
</evidence>
<comment type="caution">
    <text evidence="3">The sequence shown here is derived from an EMBL/GenBank/DDBJ whole genome shotgun (WGS) entry which is preliminary data.</text>
</comment>
<feature type="region of interest" description="Disordered" evidence="1">
    <location>
        <begin position="39"/>
        <end position="60"/>
    </location>
</feature>
<keyword evidence="4" id="KW-1185">Reference proteome</keyword>
<dbReference type="STRING" id="1399968.CI15_28730"/>
<sequence>MKRSNTVARLLVATLTAVTLMTLDQVTLAATMGDSPDTVRVESTATRDAPAINEQETTTGHSPLTLLVQSPGGSTLRLTYIQDDGWKLDDHDASLEWTEGRVTPATASQQKEDAIAARPLTVFIDGPTGYTYVWIRDQGWKFVGRITDKIK</sequence>
<dbReference type="OrthoDB" id="9131151at2"/>
<accession>A0A149PDJ7</accession>
<keyword evidence="2" id="KW-0732">Signal</keyword>
<proteinExistence type="predicted"/>
<feature type="signal peptide" evidence="2">
    <location>
        <begin position="1"/>
        <end position="29"/>
    </location>
</feature>
<dbReference type="AlphaFoldDB" id="A0A149PDJ7"/>
<dbReference type="EMBL" id="LRBG01000038">
    <property type="protein sequence ID" value="KXU83100.1"/>
    <property type="molecule type" value="Genomic_DNA"/>
</dbReference>
<evidence type="ECO:0000256" key="1">
    <source>
        <dbReference type="SAM" id="MobiDB-lite"/>
    </source>
</evidence>